<name>A0A251VBM6_HELAN</name>
<dbReference type="Proteomes" id="UP000215914">
    <property type="component" value="Chromosome 3"/>
</dbReference>
<keyword evidence="2" id="KW-1185">Reference proteome</keyword>
<evidence type="ECO:0000313" key="1">
    <source>
        <dbReference type="EMBL" id="OTG32669.1"/>
    </source>
</evidence>
<evidence type="ECO:0000313" key="2">
    <source>
        <dbReference type="Proteomes" id="UP000215914"/>
    </source>
</evidence>
<dbReference type="EMBL" id="CM007892">
    <property type="protein sequence ID" value="OTG32669.1"/>
    <property type="molecule type" value="Genomic_DNA"/>
</dbReference>
<protein>
    <submittedName>
        <fullName evidence="1">Uncharacterized protein</fullName>
    </submittedName>
</protein>
<proteinExistence type="predicted"/>
<accession>A0A251VBM6</accession>
<dbReference type="AlphaFoldDB" id="A0A251VBM6"/>
<reference evidence="2" key="1">
    <citation type="journal article" date="2017" name="Nature">
        <title>The sunflower genome provides insights into oil metabolism, flowering and Asterid evolution.</title>
        <authorList>
            <person name="Badouin H."/>
            <person name="Gouzy J."/>
            <person name="Grassa C.J."/>
            <person name="Murat F."/>
            <person name="Staton S.E."/>
            <person name="Cottret L."/>
            <person name="Lelandais-Briere C."/>
            <person name="Owens G.L."/>
            <person name="Carrere S."/>
            <person name="Mayjonade B."/>
            <person name="Legrand L."/>
            <person name="Gill N."/>
            <person name="Kane N.C."/>
            <person name="Bowers J.E."/>
            <person name="Hubner S."/>
            <person name="Bellec A."/>
            <person name="Berard A."/>
            <person name="Berges H."/>
            <person name="Blanchet N."/>
            <person name="Boniface M.C."/>
            <person name="Brunel D."/>
            <person name="Catrice O."/>
            <person name="Chaidir N."/>
            <person name="Claudel C."/>
            <person name="Donnadieu C."/>
            <person name="Faraut T."/>
            <person name="Fievet G."/>
            <person name="Helmstetter N."/>
            <person name="King M."/>
            <person name="Knapp S.J."/>
            <person name="Lai Z."/>
            <person name="Le Paslier M.C."/>
            <person name="Lippi Y."/>
            <person name="Lorenzon L."/>
            <person name="Mandel J.R."/>
            <person name="Marage G."/>
            <person name="Marchand G."/>
            <person name="Marquand E."/>
            <person name="Bret-Mestries E."/>
            <person name="Morien E."/>
            <person name="Nambeesan S."/>
            <person name="Nguyen T."/>
            <person name="Pegot-Espagnet P."/>
            <person name="Pouilly N."/>
            <person name="Raftis F."/>
            <person name="Sallet E."/>
            <person name="Schiex T."/>
            <person name="Thomas J."/>
            <person name="Vandecasteele C."/>
            <person name="Vares D."/>
            <person name="Vear F."/>
            <person name="Vautrin S."/>
            <person name="Crespi M."/>
            <person name="Mangin B."/>
            <person name="Burke J.M."/>
            <person name="Salse J."/>
            <person name="Munos S."/>
            <person name="Vincourt P."/>
            <person name="Rieseberg L.H."/>
            <person name="Langlade N.B."/>
        </authorList>
    </citation>
    <scope>NUCLEOTIDE SEQUENCE [LARGE SCALE GENOMIC DNA]</scope>
    <source>
        <strain evidence="2">cv. SF193</strain>
    </source>
</reference>
<dbReference type="InParanoid" id="A0A251VBM6"/>
<sequence>MMIGSSSSDGKMVIKLKISKLSDEDVTEDEESPVIGKRVFVECKKEFSSGKALGGHISGSGFHILCGREQLYILTEIKKYNEAIQLKSFETMAYIIKNPPKMMACNIRDDVDSSMIRPFVAFMCIRATGASNFTPIGPFGGFGSFLERSIGSASTLSTTPISPTPSTIEITLKSMARCLLDYHQMVIRRSHLRIIILRTGSPRCVLHHLVKKAVDIMSGPKEASSYLNDLERAEYGIREATKVYRCFLPLGLIERVLASLLPAVTRFIQGRTGKKSLCV</sequence>
<organism evidence="1 2">
    <name type="scientific">Helianthus annuus</name>
    <name type="common">Common sunflower</name>
    <dbReference type="NCBI Taxonomy" id="4232"/>
    <lineage>
        <taxon>Eukaryota</taxon>
        <taxon>Viridiplantae</taxon>
        <taxon>Streptophyta</taxon>
        <taxon>Embryophyta</taxon>
        <taxon>Tracheophyta</taxon>
        <taxon>Spermatophyta</taxon>
        <taxon>Magnoliopsida</taxon>
        <taxon>eudicotyledons</taxon>
        <taxon>Gunneridae</taxon>
        <taxon>Pentapetalae</taxon>
        <taxon>asterids</taxon>
        <taxon>campanulids</taxon>
        <taxon>Asterales</taxon>
        <taxon>Asteraceae</taxon>
        <taxon>Asteroideae</taxon>
        <taxon>Heliantheae alliance</taxon>
        <taxon>Heliantheae</taxon>
        <taxon>Helianthus</taxon>
    </lineage>
</organism>
<gene>
    <name evidence="1" type="ORF">HannXRQ_Chr03g0089241</name>
</gene>